<evidence type="ECO:0000256" key="2">
    <source>
        <dbReference type="ARBA" id="ARBA00022481"/>
    </source>
</evidence>
<reference evidence="4" key="1">
    <citation type="submission" date="2023-01" db="EMBL/GenBank/DDBJ databases">
        <title>Whole genome sequence of Paucibacter sp. S2-9 isolated from pond sediment.</title>
        <authorList>
            <person name="Jung J.Y."/>
        </authorList>
    </citation>
    <scope>NUCLEOTIDE SEQUENCE</scope>
    <source>
        <strain evidence="4">S2-9</strain>
    </source>
</reference>
<dbReference type="Gene3D" id="3.30.700.10">
    <property type="entry name" value="Glycoprotein, Type 4 Pilin"/>
    <property type="match status" value="1"/>
</dbReference>
<dbReference type="KEGG" id="pais:PFX98_20525"/>
<name>A0AA95SKM9_9BURK</name>
<evidence type="ECO:0000256" key="3">
    <source>
        <dbReference type="SAM" id="Phobius"/>
    </source>
</evidence>
<proteinExistence type="inferred from homology"/>
<dbReference type="PANTHER" id="PTHR30093:SF34">
    <property type="entry name" value="PREPILIN PEPTIDASE-DEPENDENT PROTEIN D"/>
    <property type="match status" value="1"/>
</dbReference>
<keyword evidence="3" id="KW-1133">Transmembrane helix</keyword>
<dbReference type="EMBL" id="CP116346">
    <property type="protein sequence ID" value="WIT11258.1"/>
    <property type="molecule type" value="Genomic_DNA"/>
</dbReference>
<gene>
    <name evidence="4" type="ORF">PFX98_20525</name>
</gene>
<keyword evidence="2" id="KW-0488">Methylation</keyword>
<dbReference type="AlphaFoldDB" id="A0AA95SKM9"/>
<evidence type="ECO:0000313" key="4">
    <source>
        <dbReference type="EMBL" id="WIT11258.1"/>
    </source>
</evidence>
<organism evidence="4 5">
    <name type="scientific">Paucibacter sediminis</name>
    <dbReference type="NCBI Taxonomy" id="3019553"/>
    <lineage>
        <taxon>Bacteria</taxon>
        <taxon>Pseudomonadati</taxon>
        <taxon>Pseudomonadota</taxon>
        <taxon>Betaproteobacteria</taxon>
        <taxon>Burkholderiales</taxon>
        <taxon>Sphaerotilaceae</taxon>
        <taxon>Roseateles</taxon>
    </lineage>
</organism>
<dbReference type="PANTHER" id="PTHR30093">
    <property type="entry name" value="GENERAL SECRETION PATHWAY PROTEIN G"/>
    <property type="match status" value="1"/>
</dbReference>
<evidence type="ECO:0000313" key="5">
    <source>
        <dbReference type="Proteomes" id="UP001177769"/>
    </source>
</evidence>
<dbReference type="InterPro" id="IPR012902">
    <property type="entry name" value="N_methyl_site"/>
</dbReference>
<feature type="transmembrane region" description="Helical" evidence="3">
    <location>
        <begin position="7"/>
        <end position="31"/>
    </location>
</feature>
<dbReference type="SUPFAM" id="SSF54523">
    <property type="entry name" value="Pili subunits"/>
    <property type="match status" value="1"/>
</dbReference>
<keyword evidence="3" id="KW-0472">Membrane</keyword>
<evidence type="ECO:0000256" key="1">
    <source>
        <dbReference type="ARBA" id="ARBA00005233"/>
    </source>
</evidence>
<sequence>MKALQKGFTLIELMIVVAIIGILAAVALPAYNNYTNKARYSEMVMAVSPIKTALSVAAQDGSGVTAGAWNPQGTGADRLAVLGDDPNTPAVETNFVLSELTIPLPTANGKVVQTAYDASGALVPAQWNVTGHGTNTLTITGTPQAVGGIAATDTLIFNATVDAQGNVSYNIDANSGCKKKSGGAIC</sequence>
<keyword evidence="3" id="KW-0812">Transmembrane</keyword>
<dbReference type="PROSITE" id="PS00409">
    <property type="entry name" value="PROKAR_NTER_METHYL"/>
    <property type="match status" value="1"/>
</dbReference>
<dbReference type="Pfam" id="PF07963">
    <property type="entry name" value="N_methyl"/>
    <property type="match status" value="1"/>
</dbReference>
<dbReference type="RefSeq" id="WP_285232338.1">
    <property type="nucleotide sequence ID" value="NZ_CP116346.1"/>
</dbReference>
<keyword evidence="5" id="KW-1185">Reference proteome</keyword>
<dbReference type="InterPro" id="IPR045584">
    <property type="entry name" value="Pilin-like"/>
</dbReference>
<protein>
    <submittedName>
        <fullName evidence="4">Prepilin-type N-terminal cleavage/methylation domain-containing protein</fullName>
    </submittedName>
</protein>
<comment type="similarity">
    <text evidence="1">Belongs to the N-Me-Phe pilin family.</text>
</comment>
<accession>A0AA95SKM9</accession>
<dbReference type="Proteomes" id="UP001177769">
    <property type="component" value="Chromosome"/>
</dbReference>
<dbReference type="NCBIfam" id="TIGR02532">
    <property type="entry name" value="IV_pilin_GFxxxE"/>
    <property type="match status" value="1"/>
</dbReference>